<feature type="compositionally biased region" description="Basic and acidic residues" evidence="1">
    <location>
        <begin position="509"/>
        <end position="518"/>
    </location>
</feature>
<feature type="transmembrane region" description="Helical" evidence="2">
    <location>
        <begin position="111"/>
        <end position="132"/>
    </location>
</feature>
<feature type="transmembrane region" description="Helical" evidence="2">
    <location>
        <begin position="242"/>
        <end position="263"/>
    </location>
</feature>
<dbReference type="Pfam" id="PF19877">
    <property type="entry name" value="DUF6350"/>
    <property type="match status" value="1"/>
</dbReference>
<feature type="transmembrane region" description="Helical" evidence="2">
    <location>
        <begin position="45"/>
        <end position="66"/>
    </location>
</feature>
<feature type="transmembrane region" description="Helical" evidence="2">
    <location>
        <begin position="375"/>
        <end position="394"/>
    </location>
</feature>
<feature type="transmembrane region" description="Helical" evidence="2">
    <location>
        <begin position="195"/>
        <end position="221"/>
    </location>
</feature>
<keyword evidence="2" id="KW-1133">Transmembrane helix</keyword>
<sequence>MHRLLVALLAALDALLAAAVGLAVVLAPLALLWVFALGDADWSALWPAAAAVWHLGHFVPVTVTLPDTYLAATGVDPALATFTLSLAPLAFAAFTGLFAARSGTRAAESGAALTGWLTGSLVFTGLAALVAVSSSAPLVSFEAWHAILFPALVFAVPALVGAATGAWRVGDDGPVDRLRGWRDRMPASWAPVPTLILRGLAVVALGLMAVGGIVVAAGLLARGQQIIGLFQASNVDAVGATVLALGQLLYLPTLVLWAVAFAAGPGFAVGVGTAVTPAATQVGAMPAIPALGIIPEATSPWLLMLALLPVAVGALTGWILRSQFPERDGHAPVGPRLTVALSIAVLTGGAGALIAVLSSGAIGPGRLAATGPEPGPLALALGLEVLVGLSILLLSPRPPRSWRGSAEVPSGSLTSELERERELDHDEARMRWSGSAPAAPFAWAVEAADDRAHTDAEDNPAGDLAHAAEADPPPGPHADDDVQARIREAWARMEPLPREWGDGSGSDATDGRDPRPVD</sequence>
<gene>
    <name evidence="3" type="ORF">P5G46_11945</name>
</gene>
<dbReference type="InterPro" id="IPR045931">
    <property type="entry name" value="DUF6350"/>
</dbReference>
<dbReference type="RefSeq" id="WP_408905775.1">
    <property type="nucleotide sequence ID" value="NZ_JAROCE010000003.1"/>
</dbReference>
<accession>A0ABW9GHL5</accession>
<keyword evidence="2" id="KW-0472">Membrane</keyword>
<protein>
    <submittedName>
        <fullName evidence="3">DUF6350 family protein</fullName>
    </submittedName>
</protein>
<keyword evidence="2" id="KW-0812">Transmembrane</keyword>
<evidence type="ECO:0000256" key="2">
    <source>
        <dbReference type="SAM" id="Phobius"/>
    </source>
</evidence>
<evidence type="ECO:0000313" key="4">
    <source>
        <dbReference type="Proteomes" id="UP001630303"/>
    </source>
</evidence>
<evidence type="ECO:0000313" key="3">
    <source>
        <dbReference type="EMBL" id="MFM2721218.1"/>
    </source>
</evidence>
<proteinExistence type="predicted"/>
<feature type="compositionally biased region" description="Basic and acidic residues" evidence="1">
    <location>
        <begin position="416"/>
        <end position="430"/>
    </location>
</feature>
<feature type="transmembrane region" description="Helical" evidence="2">
    <location>
        <begin position="78"/>
        <end position="99"/>
    </location>
</feature>
<organism evidence="3 4">
    <name type="scientific">Microbacterium mcarthurae</name>
    <dbReference type="NCBI Taxonomy" id="3035918"/>
    <lineage>
        <taxon>Bacteria</taxon>
        <taxon>Bacillati</taxon>
        <taxon>Actinomycetota</taxon>
        <taxon>Actinomycetes</taxon>
        <taxon>Micrococcales</taxon>
        <taxon>Microbacteriaceae</taxon>
        <taxon>Microbacterium</taxon>
    </lineage>
</organism>
<reference evidence="3 4" key="1">
    <citation type="submission" date="2023-03" db="EMBL/GenBank/DDBJ databases">
        <title>MT1 and MT2 Draft Genomes of Novel Species.</title>
        <authorList>
            <person name="Venkateswaran K."/>
        </authorList>
    </citation>
    <scope>NUCLEOTIDE SEQUENCE [LARGE SCALE GENOMIC DNA]</scope>
    <source>
        <strain evidence="3 4">IF8SW-P5</strain>
    </source>
</reference>
<feature type="transmembrane region" description="Helical" evidence="2">
    <location>
        <begin position="341"/>
        <end position="363"/>
    </location>
</feature>
<dbReference type="Proteomes" id="UP001630303">
    <property type="component" value="Unassembled WGS sequence"/>
</dbReference>
<feature type="transmembrane region" description="Helical" evidence="2">
    <location>
        <begin position="301"/>
        <end position="320"/>
    </location>
</feature>
<feature type="compositionally biased region" description="Basic and acidic residues" evidence="1">
    <location>
        <begin position="477"/>
        <end position="501"/>
    </location>
</feature>
<dbReference type="EMBL" id="JAROCE010000003">
    <property type="protein sequence ID" value="MFM2721218.1"/>
    <property type="molecule type" value="Genomic_DNA"/>
</dbReference>
<evidence type="ECO:0000256" key="1">
    <source>
        <dbReference type="SAM" id="MobiDB-lite"/>
    </source>
</evidence>
<feature type="transmembrane region" description="Helical" evidence="2">
    <location>
        <begin position="144"/>
        <end position="167"/>
    </location>
</feature>
<comment type="caution">
    <text evidence="3">The sequence shown here is derived from an EMBL/GenBank/DDBJ whole genome shotgun (WGS) entry which is preliminary data.</text>
</comment>
<name>A0ABW9GHL5_9MICO</name>
<keyword evidence="4" id="KW-1185">Reference proteome</keyword>
<feature type="region of interest" description="Disordered" evidence="1">
    <location>
        <begin position="399"/>
        <end position="435"/>
    </location>
</feature>
<feature type="region of interest" description="Disordered" evidence="1">
    <location>
        <begin position="449"/>
        <end position="518"/>
    </location>
</feature>